<evidence type="ECO:0000313" key="6">
    <source>
        <dbReference type="Proteomes" id="UP000198415"/>
    </source>
</evidence>
<dbReference type="AlphaFoldDB" id="A0A238Z1W8"/>
<dbReference type="GO" id="GO:0003677">
    <property type="term" value="F:DNA binding"/>
    <property type="evidence" value="ECO:0007669"/>
    <property type="project" value="UniProtKB-KW"/>
</dbReference>
<proteinExistence type="inferred from homology"/>
<keyword evidence="6" id="KW-1185">Reference proteome</keyword>
<dbReference type="SUPFAM" id="SSF46894">
    <property type="entry name" value="C-terminal effector domain of the bipartite response regulators"/>
    <property type="match status" value="1"/>
</dbReference>
<dbReference type="Pfam" id="PF03704">
    <property type="entry name" value="BTAD"/>
    <property type="match status" value="1"/>
</dbReference>
<dbReference type="InterPro" id="IPR036388">
    <property type="entry name" value="WH-like_DNA-bd_sf"/>
</dbReference>
<evidence type="ECO:0000259" key="3">
    <source>
        <dbReference type="SMART" id="SM00862"/>
    </source>
</evidence>
<protein>
    <submittedName>
        <fullName evidence="5">DNA-binding transcriptional activator of the SARP family</fullName>
    </submittedName>
</protein>
<dbReference type="InterPro" id="IPR051677">
    <property type="entry name" value="AfsR-DnrI-RedD_regulator"/>
</dbReference>
<dbReference type="InterPro" id="IPR001867">
    <property type="entry name" value="OmpR/PhoB-type_DNA-bd"/>
</dbReference>
<dbReference type="InterPro" id="IPR005158">
    <property type="entry name" value="BTAD"/>
</dbReference>
<evidence type="ECO:0000256" key="1">
    <source>
        <dbReference type="ARBA" id="ARBA00005820"/>
    </source>
</evidence>
<dbReference type="SMART" id="SM01043">
    <property type="entry name" value="BTAD"/>
    <property type="match status" value="1"/>
</dbReference>
<dbReference type="InterPro" id="IPR011990">
    <property type="entry name" value="TPR-like_helical_dom_sf"/>
</dbReference>
<evidence type="ECO:0000259" key="4">
    <source>
        <dbReference type="SMART" id="SM01043"/>
    </source>
</evidence>
<dbReference type="InterPro" id="IPR016032">
    <property type="entry name" value="Sig_transdc_resp-reg_C-effctor"/>
</dbReference>
<dbReference type="GO" id="GO:0000160">
    <property type="term" value="P:phosphorelay signal transduction system"/>
    <property type="evidence" value="ECO:0007669"/>
    <property type="project" value="InterPro"/>
</dbReference>
<dbReference type="Pfam" id="PF00486">
    <property type="entry name" value="Trans_reg_C"/>
    <property type="match status" value="1"/>
</dbReference>
<dbReference type="GO" id="GO:0006355">
    <property type="term" value="P:regulation of DNA-templated transcription"/>
    <property type="evidence" value="ECO:0007669"/>
    <property type="project" value="InterPro"/>
</dbReference>
<reference evidence="5 6" key="1">
    <citation type="submission" date="2017-06" db="EMBL/GenBank/DDBJ databases">
        <authorList>
            <person name="Kim H.J."/>
            <person name="Triplett B.A."/>
        </authorList>
    </citation>
    <scope>NUCLEOTIDE SEQUENCE [LARGE SCALE GENOMIC DNA]</scope>
    <source>
        <strain evidence="5 6">DSM 43151</strain>
    </source>
</reference>
<dbReference type="OrthoDB" id="134985at2"/>
<sequence>MPVPGVHADHPVDETCPAAVLRHADAGDWEQAIEHAGHLADGTGPLTARAAWPATMVLYLQGRLTEAESVSARVRDDPDPAYGADQALLAAWTASVAWARGDVAACRRAADLALPLARAGGRPRALAAAHTVHALLAAARGDRRDNDRHYALALTAAEASGDRTQQLRIRANRASQRLEEGDLAGALAELDAALELTADAPEPHPTMVGLAQHNRADLLLRGGRLRAARDGFRAALTTLQRAGADGAAYPLTGLGESYELCGHLPQARTAYEEAVLVASSAGIVQALVPALCGLARVLAATGDPAAGPTAARAVTASTDLTGAVARAALGWTMVAAEPAAAREHAEQAIGLARAARNPAALADALELAAMTEPPAAAEPLLVDAARVWTDIGDPVAAARVALARARIGRNPAADQVIAEHRLRALEVETATGTRSLAPSVRPPGSPVSVRMLGSFAVLHDGEPVPVAAWHSRKARDLLKLLIARRGRPISREALGEALWPGENAVANRLSITLSTLRAVLDPGRRAAPDHYLVTDAAGVAYDPRTLPVDVDAFLRLAEAGAAALGGGRVDEARVLLEAADAAYPGGVLDDEPDLEAVRTLRDEARTMYLTTMRALGTACAEADDTDGAVRAWRRLLDHDPYDEDGALRMVDVLTASGRHGEAARRYRTYATRMRELGVAPAPMRRRPRTRLRP</sequence>
<feature type="domain" description="OmpR/PhoB-type" evidence="3">
    <location>
        <begin position="461"/>
        <end position="541"/>
    </location>
</feature>
<dbReference type="EMBL" id="FZNR01000005">
    <property type="protein sequence ID" value="SNR76834.1"/>
    <property type="molecule type" value="Genomic_DNA"/>
</dbReference>
<dbReference type="Proteomes" id="UP000198415">
    <property type="component" value="Unassembled WGS sequence"/>
</dbReference>
<dbReference type="Gene3D" id="1.10.10.10">
    <property type="entry name" value="Winged helix-like DNA-binding domain superfamily/Winged helix DNA-binding domain"/>
    <property type="match status" value="1"/>
</dbReference>
<accession>A0A238Z1W8</accession>
<keyword evidence="2 5" id="KW-0238">DNA-binding</keyword>
<dbReference type="PANTHER" id="PTHR35807">
    <property type="entry name" value="TRANSCRIPTIONAL REGULATOR REDD-RELATED"/>
    <property type="match status" value="1"/>
</dbReference>
<evidence type="ECO:0000313" key="5">
    <source>
        <dbReference type="EMBL" id="SNR76834.1"/>
    </source>
</evidence>
<name>A0A238Z1W8_9ACTN</name>
<comment type="similarity">
    <text evidence="1">Belongs to the AfsR/DnrI/RedD regulatory family.</text>
</comment>
<gene>
    <name evidence="5" type="ORF">SAMN06264365_105330</name>
</gene>
<dbReference type="SMART" id="SM00862">
    <property type="entry name" value="Trans_reg_C"/>
    <property type="match status" value="1"/>
</dbReference>
<organism evidence="5 6">
    <name type="scientific">Actinoplanes regularis</name>
    <dbReference type="NCBI Taxonomy" id="52697"/>
    <lineage>
        <taxon>Bacteria</taxon>
        <taxon>Bacillati</taxon>
        <taxon>Actinomycetota</taxon>
        <taxon>Actinomycetes</taxon>
        <taxon>Micromonosporales</taxon>
        <taxon>Micromonosporaceae</taxon>
        <taxon>Actinoplanes</taxon>
    </lineage>
</organism>
<dbReference type="Gene3D" id="1.25.40.10">
    <property type="entry name" value="Tetratricopeptide repeat domain"/>
    <property type="match status" value="2"/>
</dbReference>
<feature type="domain" description="Bacterial transcriptional activator" evidence="4">
    <location>
        <begin position="548"/>
        <end position="692"/>
    </location>
</feature>
<dbReference type="RefSeq" id="WP_089294009.1">
    <property type="nucleotide sequence ID" value="NZ_BOMU01000035.1"/>
</dbReference>
<evidence type="ECO:0000256" key="2">
    <source>
        <dbReference type="ARBA" id="ARBA00023125"/>
    </source>
</evidence>
<dbReference type="SUPFAM" id="SSF48452">
    <property type="entry name" value="TPR-like"/>
    <property type="match status" value="2"/>
</dbReference>